<organism evidence="1">
    <name type="scientific">Cyanobacterium aponinum AL20115</name>
    <dbReference type="NCBI Taxonomy" id="3090662"/>
    <lineage>
        <taxon>Bacteria</taxon>
        <taxon>Bacillati</taxon>
        <taxon>Cyanobacteriota</taxon>
        <taxon>Cyanophyceae</taxon>
        <taxon>Oscillatoriophycideae</taxon>
        <taxon>Chroococcales</taxon>
        <taxon>Geminocystaceae</taxon>
        <taxon>Cyanobacterium</taxon>
    </lineage>
</organism>
<accession>A0AAF1C6K9</accession>
<dbReference type="PANTHER" id="PTHR34720">
    <property type="entry name" value="MICROCYSTIN DEPENDENT PROTEIN"/>
    <property type="match status" value="1"/>
</dbReference>
<protein>
    <submittedName>
        <fullName evidence="1">Cadherin-like domain-containing protein</fullName>
    </submittedName>
</protein>
<gene>
    <name evidence="1" type="ORF">SAY89_03230</name>
</gene>
<proteinExistence type="predicted"/>
<dbReference type="RefSeq" id="WP_320001827.1">
    <property type="nucleotide sequence ID" value="NZ_CP138348.1"/>
</dbReference>
<reference evidence="1" key="1">
    <citation type="submission" date="2023-11" db="EMBL/GenBank/DDBJ databases">
        <title>Genome sequence of Cyanobacterium aponinum BCRC AL20115.</title>
        <authorList>
            <person name="Chang H.-Y."/>
            <person name="Lin K.-M."/>
            <person name="Hsueh H.-T."/>
            <person name="Chu H.-A."/>
            <person name="Kuo C.-H."/>
        </authorList>
    </citation>
    <scope>NUCLEOTIDE SEQUENCE</scope>
    <source>
        <strain evidence="1">AL20115</strain>
    </source>
</reference>
<evidence type="ECO:0000313" key="1">
    <source>
        <dbReference type="EMBL" id="WPF89304.1"/>
    </source>
</evidence>
<dbReference type="Pfam" id="PF17963">
    <property type="entry name" value="Big_9"/>
    <property type="match status" value="1"/>
</dbReference>
<dbReference type="PANTHER" id="PTHR34720:SF9">
    <property type="entry name" value="BLR4714 PROTEIN"/>
    <property type="match status" value="1"/>
</dbReference>
<sequence length="965" mass="108826">MLSTNIIQDSLFNFPQDTFNQNWGTTFWSDANKGWLRPFNHKWVKDSAKEYAYADNSGAGGLTQVIKSDFVSTGLQTINFDATNLGGRNTLRLQVYGINGQFKLGNWDTKDPISANSNSIEYKTLLDTGNVATEEFDWKTFSQDVDFGNGYEYVVIRFVTDGVETNEFMAIDNVSITQKKEIEITSIIDSQFDLSVNDFNTNWGTTFASNADKGWFISGGDKSKWNRDKANEYAYADNSGAGGLTQVIKNDYITQGSQFISFDGINRGVGNTLRLQVYGVNGNFKFSNWDTKDPVSNSLEPIAVKTLLDTGNVATAEFNWTNFSNEVDFGSGYEYIAVRFTTNGVESNEFMAIDNFTIANDLSAIPANDNNNFPEANNDIASTTRNNSIKIDVLSNDSDPEGDIFSLDSFTQPVNGSIALNQDGSFTYTPVNNLTGQDSFTYTIVDEHGGKDTATVNITVKTPSFEIGSNLNGISYWSTQLPFIDAFQTADQWITTKKGVWSTNERDKLDLDENGWVRSLPTAEDNVNFTHVQTLFFRGQNGNYPSGEYVVLYDGEGTINYGFDAKFVSSSQGRDVINITPSDRGVLLSITETDPNQTGDYIRNIRVVPKADENTYQTEVFNPDWLNKIEPFGAFRFMDWMQTNDSTQQEWSDRPSLEDATWHKIGAPVEIMVDLVNHLDSDPWFNMPHMVSDDYVRQFATYVRDNLDPELKIYVEYSNEAWNPQFQQWHWINEQAQTEGMRQVDWYSRRTTQVMQIWDEVFAQTGDKERVIGVMAGQAANPWILEQAINYKWSSENKSHKDYGIDVLSIAGYVGLGKDVTQDQLLTWTQESDGGFDRLFNRINNTDLPKTYSDWQKALDTAKAEGLSLVAYEGGQHLAASTAVTSFTDEVINNLMIEANRDPRMGEIYEQLMTQWRNMGGDLFMHFNDVSPSSKYGSWGLLESTYQDSSPKYDTIMNLINTPTN</sequence>
<dbReference type="EMBL" id="CP138348">
    <property type="protein sequence ID" value="WPF89304.1"/>
    <property type="molecule type" value="Genomic_DNA"/>
</dbReference>
<dbReference type="AlphaFoldDB" id="A0AAF1C6K9"/>
<dbReference type="Gene3D" id="2.60.40.2810">
    <property type="match status" value="1"/>
</dbReference>
<name>A0AAF1C6K9_9CHRO</name>